<dbReference type="OrthoDB" id="2158191at2759"/>
<feature type="region of interest" description="Disordered" evidence="5">
    <location>
        <begin position="286"/>
        <end position="324"/>
    </location>
</feature>
<sequence>MENQSLLYNESYNRTFKRGQKHSNVDSSKRKIFYFLDGLIGVVGIVLFFLGIMIGFKKGWSGKGYYDVPSEAKTALFMLAVFAIFTSVIGGFGAFTHWKTLIVTFSILSLMCLSFHAYITYIFYHAADSSTIHMARAWWDDIEDEVKVQIQDSNSCCGYLNIKDFAVTSNFCPKELIDSYTMVSADITEPADVKKKDSYYQHHKDKITIETSPGTVSTPGTPGNTGNTGFNGDIGNAGNGANGANDYTTDTTDYTAGNVDNGNVGNGNVANYQAGNIVDDNTGYTGNAGDLKKRQVVPQGGPDLQDNAGMNQEGQEDFQGDAGMNQQQPVVQQPVVDQQNYGQQNYGQQNYGQQNYGQQTVSKQIDESTPKGCKEYLSPLVQGKLKTVYLALAGLTVPYVLGSIMGFIYWRTLRGIKEFDEFA</sequence>
<evidence type="ECO:0000313" key="8">
    <source>
        <dbReference type="Proteomes" id="UP000193719"/>
    </source>
</evidence>
<evidence type="ECO:0000256" key="1">
    <source>
        <dbReference type="ARBA" id="ARBA00004141"/>
    </source>
</evidence>
<feature type="transmembrane region" description="Helical" evidence="6">
    <location>
        <begin position="388"/>
        <end position="410"/>
    </location>
</feature>
<dbReference type="GO" id="GO:0016020">
    <property type="term" value="C:membrane"/>
    <property type="evidence" value="ECO:0007669"/>
    <property type="project" value="UniProtKB-SubCell"/>
</dbReference>
<dbReference type="STRING" id="1754191.A0A1Y1VKT6"/>
<reference evidence="7 8" key="1">
    <citation type="submission" date="2016-08" db="EMBL/GenBank/DDBJ databases">
        <title>Genomes of anaerobic fungi encode conserved fungal cellulosomes for biomass hydrolysis.</title>
        <authorList>
            <consortium name="DOE Joint Genome Institute"/>
            <person name="Haitjema C.H."/>
            <person name="Gilmore S.P."/>
            <person name="Henske J.K."/>
            <person name="Solomon K.V."/>
            <person name="De Groot R."/>
            <person name="Kuo A."/>
            <person name="Mondo S.J."/>
            <person name="Salamov A.A."/>
            <person name="Labutti K."/>
            <person name="Zhao Z."/>
            <person name="Chiniquy J."/>
            <person name="Barry K."/>
            <person name="Brewer H.M."/>
            <person name="Purvine S.O."/>
            <person name="Wright A.T."/>
            <person name="Boxma B."/>
            <person name="Van Alen T."/>
            <person name="Hackstein J.H."/>
            <person name="Baker S.E."/>
            <person name="Grigoriev I.V."/>
            <person name="O'Malley M.A."/>
        </authorList>
    </citation>
    <scope>NUCLEOTIDE SEQUENCE [LARGE SCALE GENOMIC DNA]</scope>
    <source>
        <strain evidence="8">finn</strain>
    </source>
</reference>
<evidence type="ECO:0000256" key="3">
    <source>
        <dbReference type="ARBA" id="ARBA00022989"/>
    </source>
</evidence>
<keyword evidence="8" id="KW-1185">Reference proteome</keyword>
<evidence type="ECO:0000256" key="6">
    <source>
        <dbReference type="SAM" id="Phobius"/>
    </source>
</evidence>
<evidence type="ECO:0000256" key="4">
    <source>
        <dbReference type="ARBA" id="ARBA00023136"/>
    </source>
</evidence>
<evidence type="ECO:0000256" key="5">
    <source>
        <dbReference type="SAM" id="MobiDB-lite"/>
    </source>
</evidence>
<protein>
    <submittedName>
        <fullName evidence="7">Uncharacterized protein</fullName>
    </submittedName>
</protein>
<name>A0A1Y1VKT6_9FUNG</name>
<reference evidence="7 8" key="2">
    <citation type="submission" date="2016-08" db="EMBL/GenBank/DDBJ databases">
        <title>Pervasive Adenine N6-methylation of Active Genes in Fungi.</title>
        <authorList>
            <consortium name="DOE Joint Genome Institute"/>
            <person name="Mondo S.J."/>
            <person name="Dannebaum R.O."/>
            <person name="Kuo R.C."/>
            <person name="Labutti K."/>
            <person name="Haridas S."/>
            <person name="Kuo A."/>
            <person name="Salamov A."/>
            <person name="Ahrendt S.R."/>
            <person name="Lipzen A."/>
            <person name="Sullivan W."/>
            <person name="Andreopoulos W.B."/>
            <person name="Clum A."/>
            <person name="Lindquist E."/>
            <person name="Daum C."/>
            <person name="Ramamoorthy G.K."/>
            <person name="Gryganskyi A."/>
            <person name="Culley D."/>
            <person name="Magnuson J.K."/>
            <person name="James T.Y."/>
            <person name="O'Malley M.A."/>
            <person name="Stajich J.E."/>
            <person name="Spatafora J.W."/>
            <person name="Visel A."/>
            <person name="Grigoriev I.V."/>
        </authorList>
    </citation>
    <scope>NUCLEOTIDE SEQUENCE [LARGE SCALE GENOMIC DNA]</scope>
    <source>
        <strain evidence="8">finn</strain>
    </source>
</reference>
<dbReference type="Proteomes" id="UP000193719">
    <property type="component" value="Unassembled WGS sequence"/>
</dbReference>
<organism evidence="7 8">
    <name type="scientific">Piromyces finnis</name>
    <dbReference type="NCBI Taxonomy" id="1754191"/>
    <lineage>
        <taxon>Eukaryota</taxon>
        <taxon>Fungi</taxon>
        <taxon>Fungi incertae sedis</taxon>
        <taxon>Chytridiomycota</taxon>
        <taxon>Chytridiomycota incertae sedis</taxon>
        <taxon>Neocallimastigomycetes</taxon>
        <taxon>Neocallimastigales</taxon>
        <taxon>Neocallimastigaceae</taxon>
        <taxon>Piromyces</taxon>
    </lineage>
</organism>
<keyword evidence="4 6" id="KW-0472">Membrane</keyword>
<comment type="subcellular location">
    <subcellularLocation>
        <location evidence="1">Membrane</location>
        <topology evidence="1">Multi-pass membrane protein</topology>
    </subcellularLocation>
</comment>
<dbReference type="EMBL" id="MCFH01000003">
    <property type="protein sequence ID" value="ORX59097.1"/>
    <property type="molecule type" value="Genomic_DNA"/>
</dbReference>
<feature type="transmembrane region" description="Helical" evidence="6">
    <location>
        <begin position="75"/>
        <end position="95"/>
    </location>
</feature>
<keyword evidence="2 6" id="KW-0812">Transmembrane</keyword>
<dbReference type="Pfam" id="PF00335">
    <property type="entry name" value="Tetraspanin"/>
    <property type="match status" value="1"/>
</dbReference>
<dbReference type="InterPro" id="IPR018499">
    <property type="entry name" value="Tetraspanin/Peripherin"/>
</dbReference>
<dbReference type="AlphaFoldDB" id="A0A1Y1VKT6"/>
<evidence type="ECO:0000313" key="7">
    <source>
        <dbReference type="EMBL" id="ORX59097.1"/>
    </source>
</evidence>
<feature type="transmembrane region" description="Helical" evidence="6">
    <location>
        <begin position="101"/>
        <end position="124"/>
    </location>
</feature>
<feature type="transmembrane region" description="Helical" evidence="6">
    <location>
        <begin position="32"/>
        <end position="54"/>
    </location>
</feature>
<comment type="caution">
    <text evidence="7">The sequence shown here is derived from an EMBL/GenBank/DDBJ whole genome shotgun (WGS) entry which is preliminary data.</text>
</comment>
<proteinExistence type="predicted"/>
<feature type="compositionally biased region" description="Low complexity" evidence="5">
    <location>
        <begin position="211"/>
        <end position="234"/>
    </location>
</feature>
<gene>
    <name evidence="7" type="ORF">BCR36DRAFT_316933</name>
</gene>
<accession>A0A1Y1VKT6</accession>
<evidence type="ECO:0000256" key="2">
    <source>
        <dbReference type="ARBA" id="ARBA00022692"/>
    </source>
</evidence>
<feature type="region of interest" description="Disordered" evidence="5">
    <location>
        <begin position="210"/>
        <end position="244"/>
    </location>
</feature>
<keyword evidence="3 6" id="KW-1133">Transmembrane helix</keyword>